<dbReference type="Gene3D" id="3.40.50.720">
    <property type="entry name" value="NAD(P)-binding Rossmann-like Domain"/>
    <property type="match status" value="1"/>
</dbReference>
<evidence type="ECO:0000259" key="2">
    <source>
        <dbReference type="Pfam" id="PF16884"/>
    </source>
</evidence>
<dbReference type="InterPro" id="IPR045010">
    <property type="entry name" value="MDR_fam"/>
</dbReference>
<dbReference type="EMBL" id="UINC01207345">
    <property type="protein sequence ID" value="SVE29389.1"/>
    <property type="molecule type" value="Genomic_DNA"/>
</dbReference>
<dbReference type="Gene3D" id="3.90.180.10">
    <property type="entry name" value="Medium-chain alcohol dehydrogenases, catalytic domain"/>
    <property type="match status" value="1"/>
</dbReference>
<dbReference type="Pfam" id="PF16884">
    <property type="entry name" value="ADH_N_2"/>
    <property type="match status" value="1"/>
</dbReference>
<proteinExistence type="predicted"/>
<keyword evidence="1" id="KW-0560">Oxidoreductase</keyword>
<dbReference type="GO" id="GO:0016628">
    <property type="term" value="F:oxidoreductase activity, acting on the CH-CH group of donors, NAD or NADP as acceptor"/>
    <property type="evidence" value="ECO:0007669"/>
    <property type="project" value="InterPro"/>
</dbReference>
<accession>A0A383CBG2</accession>
<organism evidence="3">
    <name type="scientific">marine metagenome</name>
    <dbReference type="NCBI Taxonomy" id="408172"/>
    <lineage>
        <taxon>unclassified sequences</taxon>
        <taxon>metagenomes</taxon>
        <taxon>ecological metagenomes</taxon>
    </lineage>
</organism>
<feature type="non-terminal residue" evidence="3">
    <location>
        <position position="194"/>
    </location>
</feature>
<dbReference type="InterPro" id="IPR036291">
    <property type="entry name" value="NAD(P)-bd_dom_sf"/>
</dbReference>
<dbReference type="SUPFAM" id="SSF50129">
    <property type="entry name" value="GroES-like"/>
    <property type="match status" value="1"/>
</dbReference>
<protein>
    <recommendedName>
        <fullName evidence="2">Oxidoreductase N-terminal domain-containing protein</fullName>
    </recommendedName>
</protein>
<name>A0A383CBG2_9ZZZZ</name>
<dbReference type="CDD" id="cd05288">
    <property type="entry name" value="PGDH"/>
    <property type="match status" value="1"/>
</dbReference>
<dbReference type="AlphaFoldDB" id="A0A383CBG2"/>
<reference evidence="3" key="1">
    <citation type="submission" date="2018-05" db="EMBL/GenBank/DDBJ databases">
        <authorList>
            <person name="Lanie J.A."/>
            <person name="Ng W.-L."/>
            <person name="Kazmierczak K.M."/>
            <person name="Andrzejewski T.M."/>
            <person name="Davidsen T.M."/>
            <person name="Wayne K.J."/>
            <person name="Tettelin H."/>
            <person name="Glass J.I."/>
            <person name="Rusch D."/>
            <person name="Podicherti R."/>
            <person name="Tsui H.-C.T."/>
            <person name="Winkler M.E."/>
        </authorList>
    </citation>
    <scope>NUCLEOTIDE SEQUENCE</scope>
</reference>
<dbReference type="InterPro" id="IPR041694">
    <property type="entry name" value="ADH_N_2"/>
</dbReference>
<feature type="domain" description="Oxidoreductase N-terminal" evidence="2">
    <location>
        <begin position="6"/>
        <end position="113"/>
    </location>
</feature>
<dbReference type="InterPro" id="IPR011032">
    <property type="entry name" value="GroES-like_sf"/>
</dbReference>
<sequence length="194" mass="20654">MNSTNRQWKLVSYPTGMPTESNWAMSESPIPEPDLGSMLVRAIYLDVAPYMRGRISPQKNYAAGVSPGELMVGGAIGQVVSSNTPAYQSGQIVVTGHAFGWQEFAVVEPSDVRLVDPDIAPLPCWLDFLGMNGLTAYFGLLQAAEMKAGDTVVISAAAGSVGQIAGQIAKISGGRVIAITSSEKKLDWCRQLGY</sequence>
<dbReference type="SUPFAM" id="SSF51735">
    <property type="entry name" value="NAD(P)-binding Rossmann-fold domains"/>
    <property type="match status" value="1"/>
</dbReference>
<evidence type="ECO:0000313" key="3">
    <source>
        <dbReference type="EMBL" id="SVE29389.1"/>
    </source>
</evidence>
<dbReference type="PANTHER" id="PTHR43205">
    <property type="entry name" value="PROSTAGLANDIN REDUCTASE"/>
    <property type="match status" value="1"/>
</dbReference>
<feature type="non-terminal residue" evidence="3">
    <location>
        <position position="1"/>
    </location>
</feature>
<evidence type="ECO:0000256" key="1">
    <source>
        <dbReference type="ARBA" id="ARBA00023002"/>
    </source>
</evidence>
<dbReference type="PANTHER" id="PTHR43205:SF7">
    <property type="entry name" value="PROSTAGLANDIN REDUCTASE 1"/>
    <property type="match status" value="1"/>
</dbReference>
<gene>
    <name evidence="3" type="ORF">METZ01_LOCUS482243</name>
</gene>